<organism evidence="4 5">
    <name type="scientific">Colletotrichum lupini</name>
    <dbReference type="NCBI Taxonomy" id="145971"/>
    <lineage>
        <taxon>Eukaryota</taxon>
        <taxon>Fungi</taxon>
        <taxon>Dikarya</taxon>
        <taxon>Ascomycota</taxon>
        <taxon>Pezizomycotina</taxon>
        <taxon>Sordariomycetes</taxon>
        <taxon>Hypocreomycetidae</taxon>
        <taxon>Glomerellales</taxon>
        <taxon>Glomerellaceae</taxon>
        <taxon>Colletotrichum</taxon>
        <taxon>Colletotrichum acutatum species complex</taxon>
    </lineage>
</organism>
<dbReference type="GO" id="GO:0012505">
    <property type="term" value="C:endomembrane system"/>
    <property type="evidence" value="ECO:0007669"/>
    <property type="project" value="TreeGrafter"/>
</dbReference>
<dbReference type="PANTHER" id="PTHR10281:SF76">
    <property type="entry name" value="CALCUTTA CUP-RELATED"/>
    <property type="match status" value="1"/>
</dbReference>
<name>A0A9Q8SD77_9PEZI</name>
<dbReference type="AlphaFoldDB" id="A0A9Q8SD77"/>
<dbReference type="RefSeq" id="XP_049136562.1">
    <property type="nucleotide sequence ID" value="XM_049280605.1"/>
</dbReference>
<dbReference type="KEGG" id="clup:CLUP02_01565"/>
<accession>A0A9Q8SD77</accession>
<evidence type="ECO:0000259" key="3">
    <source>
        <dbReference type="SMART" id="SM01117"/>
    </source>
</evidence>
<dbReference type="GO" id="GO:0016020">
    <property type="term" value="C:membrane"/>
    <property type="evidence" value="ECO:0007669"/>
    <property type="project" value="TreeGrafter"/>
</dbReference>
<keyword evidence="5" id="KW-1185">Reference proteome</keyword>
<dbReference type="InterPro" id="IPR050577">
    <property type="entry name" value="MAPR/NEUFC/NENF-like"/>
</dbReference>
<proteinExistence type="inferred from homology"/>
<reference evidence="4" key="1">
    <citation type="journal article" date="2021" name="Mol. Plant Microbe Interact.">
        <title>Complete Genome Sequence of the Plant-Pathogenic Fungus Colletotrichum lupini.</title>
        <authorList>
            <person name="Baroncelli R."/>
            <person name="Pensec F."/>
            <person name="Da Lio D."/>
            <person name="Boufleur T."/>
            <person name="Vicente I."/>
            <person name="Sarrocco S."/>
            <person name="Picot A."/>
            <person name="Baraldi E."/>
            <person name="Sukno S."/>
            <person name="Thon M."/>
            <person name="Le Floch G."/>
        </authorList>
    </citation>
    <scope>NUCLEOTIDE SEQUENCE</scope>
    <source>
        <strain evidence="4">IMI 504893</strain>
    </source>
</reference>
<dbReference type="Proteomes" id="UP000830671">
    <property type="component" value="Chromosome 1"/>
</dbReference>
<feature type="region of interest" description="Disordered" evidence="2">
    <location>
        <begin position="1"/>
        <end position="88"/>
    </location>
</feature>
<dbReference type="EMBL" id="CP019471">
    <property type="protein sequence ID" value="UQC74913.1"/>
    <property type="molecule type" value="Genomic_DNA"/>
</dbReference>
<evidence type="ECO:0000256" key="1">
    <source>
        <dbReference type="ARBA" id="ARBA00038357"/>
    </source>
</evidence>
<evidence type="ECO:0000256" key="2">
    <source>
        <dbReference type="SAM" id="MobiDB-lite"/>
    </source>
</evidence>
<feature type="compositionally biased region" description="Polar residues" evidence="2">
    <location>
        <begin position="9"/>
        <end position="33"/>
    </location>
</feature>
<dbReference type="FunFam" id="3.10.120.10:FF:000018">
    <property type="entry name" value="Heme/steroid binding domain protein, putative"/>
    <property type="match status" value="1"/>
</dbReference>
<sequence>MLSFPGSETFRTGNLTSSYPASYTPHFTSPRLSTYTPTGTHTHTMADDAANVRQRKRVEEVDSDGNAIDSDAPPVTTADKKKKSKKSKKESVYTDEYSPYLDILRLLSFFFLASCALSYLQSGGESFFWGQKNKPWYMRPDYWKAKWNGPLYLTPEELLQYDGSDPTKPIYLAINHTIFDVSANPRIYGPGGSYNVFAGRDASRGFVTGCFVEDRTPDMRGVEDMFLPLDDPEIDRHWSYADMQALQAEERAAAQQKVHDALKHWVDFFSKSDKYGEVGKVKREEGWLEKEKRRPLCEQAQKGRVKRVVPGQETN</sequence>
<feature type="domain" description="Cytochrome b5 heme-binding" evidence="3">
    <location>
        <begin position="153"/>
        <end position="235"/>
    </location>
</feature>
<dbReference type="InterPro" id="IPR036400">
    <property type="entry name" value="Cyt_B5-like_heme/steroid_sf"/>
</dbReference>
<comment type="similarity">
    <text evidence="1">Belongs to the cytochrome b5 family. MAPR subfamily.</text>
</comment>
<protein>
    <submittedName>
        <fullName evidence="4">Cytochrome b5-like Heme/Steroid binding domain-containing protein</fullName>
    </submittedName>
</protein>
<dbReference type="GeneID" id="73335615"/>
<gene>
    <name evidence="4" type="ORF">CLUP02_01565</name>
</gene>
<dbReference type="SMART" id="SM01117">
    <property type="entry name" value="Cyt-b5"/>
    <property type="match status" value="1"/>
</dbReference>
<dbReference type="PANTHER" id="PTHR10281">
    <property type="entry name" value="MEMBRANE-ASSOCIATED PROGESTERONE RECEPTOR COMPONENT-RELATED"/>
    <property type="match status" value="1"/>
</dbReference>
<evidence type="ECO:0000313" key="5">
    <source>
        <dbReference type="Proteomes" id="UP000830671"/>
    </source>
</evidence>
<dbReference type="Gene3D" id="3.10.120.10">
    <property type="entry name" value="Cytochrome b5-like heme/steroid binding domain"/>
    <property type="match status" value="1"/>
</dbReference>
<dbReference type="InterPro" id="IPR001199">
    <property type="entry name" value="Cyt_B5-like_heme/steroid-bd"/>
</dbReference>
<evidence type="ECO:0000313" key="4">
    <source>
        <dbReference type="EMBL" id="UQC74913.1"/>
    </source>
</evidence>
<feature type="compositionally biased region" description="Low complexity" evidence="2">
    <location>
        <begin position="34"/>
        <end position="43"/>
    </location>
</feature>
<dbReference type="SUPFAM" id="SSF55856">
    <property type="entry name" value="Cytochrome b5-like heme/steroid binding domain"/>
    <property type="match status" value="1"/>
</dbReference>
<dbReference type="Pfam" id="PF00173">
    <property type="entry name" value="Cyt-b5"/>
    <property type="match status" value="1"/>
</dbReference>